<dbReference type="PANTHER" id="PTHR36151">
    <property type="entry name" value="BLR2777 PROTEIN"/>
    <property type="match status" value="1"/>
</dbReference>
<organism evidence="2 3">
    <name type="scientific">Peiella sedimenti</name>
    <dbReference type="NCBI Taxonomy" id="3061083"/>
    <lineage>
        <taxon>Bacteria</taxon>
        <taxon>Pseudomonadati</taxon>
        <taxon>Pseudomonadota</taxon>
        <taxon>Alphaproteobacteria</taxon>
        <taxon>Caulobacterales</taxon>
        <taxon>Caulobacteraceae</taxon>
        <taxon>Peiella</taxon>
    </lineage>
</organism>
<keyword evidence="3" id="KW-1185">Reference proteome</keyword>
<sequence length="287" mass="31876">MVRRRVTAVFNDAERGERPVLRRDDALFPPDSVAWRVNGDVVTMMIGGVAGLLLQMLHPAVLAGVWDHSDFRADMHGRLRRTAKFIAITTYDHAEAGREAIARVRRIHNKLGGTLPDGTAYRVSDPRLLAWVHVTEVSSFLDAWMRYAEPRMSLADQDAYFAEMARIAEALGADPIPHTRGEADALIQSFRSELRSDARTKEVASLVLRQTVGQPAVDLAARIIMQAGLDLLPPWARTMHRQPTPLPKPLVRAGAATTAGFIRWAFEGSPNRRVWPAETTTFPDASD</sequence>
<proteinExistence type="predicted"/>
<evidence type="ECO:0000313" key="3">
    <source>
        <dbReference type="Proteomes" id="UP001169063"/>
    </source>
</evidence>
<name>A0ABT8SP23_9CAUL</name>
<dbReference type="Proteomes" id="UP001169063">
    <property type="component" value="Unassembled WGS sequence"/>
</dbReference>
<comment type="caution">
    <text evidence="2">The sequence shown here is derived from an EMBL/GenBank/DDBJ whole genome shotgun (WGS) entry which is preliminary data.</text>
</comment>
<gene>
    <name evidence="2" type="ORF">Q0812_09695</name>
</gene>
<accession>A0ABT8SP23</accession>
<feature type="domain" description="ER-bound oxygenase mpaB/mpaB'/Rubber oxygenase catalytic" evidence="1">
    <location>
        <begin position="35"/>
        <end position="264"/>
    </location>
</feature>
<evidence type="ECO:0000313" key="2">
    <source>
        <dbReference type="EMBL" id="MDO1559699.1"/>
    </source>
</evidence>
<dbReference type="PANTHER" id="PTHR36151:SF3">
    <property type="entry name" value="ER-BOUND OXYGENASE MPAB_MPAB'_RUBBER OXYGENASE CATALYTIC DOMAIN-CONTAINING PROTEIN"/>
    <property type="match status" value="1"/>
</dbReference>
<dbReference type="RefSeq" id="WP_302110135.1">
    <property type="nucleotide sequence ID" value="NZ_JAUKTR010000004.1"/>
</dbReference>
<dbReference type="InterPro" id="IPR018713">
    <property type="entry name" value="MPAB/Lcp_cat_dom"/>
</dbReference>
<dbReference type="Pfam" id="PF09995">
    <property type="entry name" value="MPAB_Lcp_cat"/>
    <property type="match status" value="1"/>
</dbReference>
<dbReference type="EMBL" id="JAUKTR010000004">
    <property type="protein sequence ID" value="MDO1559699.1"/>
    <property type="molecule type" value="Genomic_DNA"/>
</dbReference>
<protein>
    <submittedName>
        <fullName evidence="2">Oxygenase MpaB family protein</fullName>
    </submittedName>
</protein>
<reference evidence="2" key="1">
    <citation type="submission" date="2023-07" db="EMBL/GenBank/DDBJ databases">
        <title>Brevundimonas soil sp. nov., isolated from the soil of chemical plant.</title>
        <authorList>
            <person name="Wu N."/>
        </authorList>
    </citation>
    <scope>NUCLEOTIDE SEQUENCE</scope>
    <source>
        <strain evidence="2">XZ-24</strain>
    </source>
</reference>
<evidence type="ECO:0000259" key="1">
    <source>
        <dbReference type="Pfam" id="PF09995"/>
    </source>
</evidence>